<comment type="caution">
    <text evidence="6">Lacks conserved residue(s) required for the propagation of feature annotation.</text>
</comment>
<dbReference type="PROSITE" id="PS51892">
    <property type="entry name" value="SUBTILASE"/>
    <property type="match status" value="1"/>
</dbReference>
<keyword evidence="4" id="KW-0378">Hydrolase</keyword>
<feature type="signal peptide" evidence="7">
    <location>
        <begin position="1"/>
        <end position="20"/>
    </location>
</feature>
<dbReference type="InterPro" id="IPR015500">
    <property type="entry name" value="Peptidase_S8_subtilisin-rel"/>
</dbReference>
<dbReference type="InterPro" id="IPR000209">
    <property type="entry name" value="Peptidase_S8/S53_dom"/>
</dbReference>
<dbReference type="Gene3D" id="3.40.50.200">
    <property type="entry name" value="Peptidase S8/S53 domain"/>
    <property type="match status" value="1"/>
</dbReference>
<dbReference type="InterPro" id="IPR023827">
    <property type="entry name" value="Peptidase_S8_Asp-AS"/>
</dbReference>
<dbReference type="GO" id="GO:0006508">
    <property type="term" value="P:proteolysis"/>
    <property type="evidence" value="ECO:0007669"/>
    <property type="project" value="UniProtKB-KW"/>
</dbReference>
<protein>
    <submittedName>
        <fullName evidence="10">Putative alkaline proteinase protein</fullName>
    </submittedName>
</protein>
<evidence type="ECO:0000313" key="10">
    <source>
        <dbReference type="EMBL" id="EON98399.1"/>
    </source>
</evidence>
<feature type="domain" description="Peptidase S8/S53" evidence="8">
    <location>
        <begin position="156"/>
        <end position="254"/>
    </location>
</feature>
<dbReference type="PROSITE" id="PS00136">
    <property type="entry name" value="SUBTILASE_ASP"/>
    <property type="match status" value="1"/>
</dbReference>
<evidence type="ECO:0000259" key="9">
    <source>
        <dbReference type="Pfam" id="PF05922"/>
    </source>
</evidence>
<dbReference type="PANTHER" id="PTHR43806:SF58">
    <property type="entry name" value="ALKALINE PROTEASE 1-RELATED"/>
    <property type="match status" value="1"/>
</dbReference>
<dbReference type="Gene3D" id="3.30.70.80">
    <property type="entry name" value="Peptidase S8 propeptide/proteinase inhibitor I9"/>
    <property type="match status" value="1"/>
</dbReference>
<sequence>MANFRKLAILLSGVIPFITAAPVSPETSAGTPVNVENKYIITLKSGVSARDIESHLSWVGDVHKRSLGRRDLAGVEKTYDIGDFHGYAGNFDEATIEEIKNSPEVADIEPDQIYTLEALTSQTGAPWGLGTISSRTRGSTTYRYDTTGGQGSFAYIVDSGILATHTQFSDRVEKGYNAAGGTFTDTFGHGTHVSGIVGGTTYGVAKLTTLVDVKVFIGREASTSVILDGYNWAVNDIIAKGRARRAVINMSLGPCTVVLFKMEMEV</sequence>
<dbReference type="InterPro" id="IPR036852">
    <property type="entry name" value="Peptidase_S8/S53_dom_sf"/>
</dbReference>
<evidence type="ECO:0000256" key="4">
    <source>
        <dbReference type="ARBA" id="ARBA00022801"/>
    </source>
</evidence>
<accession>R8BGI4</accession>
<dbReference type="PRINTS" id="PR00723">
    <property type="entry name" value="SUBTILISIN"/>
</dbReference>
<dbReference type="InterPro" id="IPR010259">
    <property type="entry name" value="S8pro/Inhibitor_I9"/>
</dbReference>
<dbReference type="PROSITE" id="PS00137">
    <property type="entry name" value="SUBTILASE_HIS"/>
    <property type="match status" value="1"/>
</dbReference>
<feature type="chain" id="PRO_5004452020" evidence="7">
    <location>
        <begin position="21"/>
        <end position="266"/>
    </location>
</feature>
<dbReference type="EMBL" id="KB933218">
    <property type="protein sequence ID" value="EON98399.1"/>
    <property type="molecule type" value="Genomic_DNA"/>
</dbReference>
<dbReference type="OrthoDB" id="206201at2759"/>
<dbReference type="KEGG" id="tmn:UCRPA7_6088"/>
<dbReference type="Pfam" id="PF00082">
    <property type="entry name" value="Peptidase_S8"/>
    <property type="match status" value="1"/>
</dbReference>
<keyword evidence="11" id="KW-1185">Reference proteome</keyword>
<keyword evidence="3 7" id="KW-0732">Signal</keyword>
<dbReference type="GO" id="GO:0004252">
    <property type="term" value="F:serine-type endopeptidase activity"/>
    <property type="evidence" value="ECO:0007669"/>
    <property type="project" value="InterPro"/>
</dbReference>
<dbReference type="InterPro" id="IPR022398">
    <property type="entry name" value="Peptidase_S8_His-AS"/>
</dbReference>
<dbReference type="RefSeq" id="XP_007916820.1">
    <property type="nucleotide sequence ID" value="XM_007918629.1"/>
</dbReference>
<dbReference type="GO" id="GO:0005576">
    <property type="term" value="C:extracellular region"/>
    <property type="evidence" value="ECO:0007669"/>
    <property type="project" value="UniProtKB-ARBA"/>
</dbReference>
<proteinExistence type="inferred from homology"/>
<dbReference type="AlphaFoldDB" id="R8BGI4"/>
<dbReference type="eggNOG" id="KOG1153">
    <property type="taxonomic scope" value="Eukaryota"/>
</dbReference>
<evidence type="ECO:0000313" key="11">
    <source>
        <dbReference type="Proteomes" id="UP000014074"/>
    </source>
</evidence>
<dbReference type="Pfam" id="PF05922">
    <property type="entry name" value="Inhibitor_I9"/>
    <property type="match status" value="1"/>
</dbReference>
<dbReference type="InterPro" id="IPR037045">
    <property type="entry name" value="S8pro/Inhibitor_I9_sf"/>
</dbReference>
<comment type="similarity">
    <text evidence="1 6">Belongs to the peptidase S8 family.</text>
</comment>
<dbReference type="GeneID" id="19326708"/>
<evidence type="ECO:0000256" key="3">
    <source>
        <dbReference type="ARBA" id="ARBA00022729"/>
    </source>
</evidence>
<keyword evidence="2" id="KW-0645">Protease</keyword>
<evidence type="ECO:0000256" key="5">
    <source>
        <dbReference type="ARBA" id="ARBA00022825"/>
    </source>
</evidence>
<dbReference type="SUPFAM" id="SSF54897">
    <property type="entry name" value="Protease propeptides/inhibitors"/>
    <property type="match status" value="1"/>
</dbReference>
<evidence type="ECO:0000256" key="2">
    <source>
        <dbReference type="ARBA" id="ARBA00022670"/>
    </source>
</evidence>
<reference evidence="11" key="1">
    <citation type="journal article" date="2013" name="Genome Announc.">
        <title>Draft genome sequence of the ascomycete Phaeoacremonium aleophilum strain UCR-PA7, a causal agent of the esca disease complex in grapevines.</title>
        <authorList>
            <person name="Blanco-Ulate B."/>
            <person name="Rolshausen P."/>
            <person name="Cantu D."/>
        </authorList>
    </citation>
    <scope>NUCLEOTIDE SEQUENCE [LARGE SCALE GENOMIC DNA]</scope>
    <source>
        <strain evidence="11">UCR-PA7</strain>
    </source>
</reference>
<organism evidence="10 11">
    <name type="scientific">Phaeoacremonium minimum (strain UCR-PA7)</name>
    <name type="common">Esca disease fungus</name>
    <name type="synonym">Togninia minima</name>
    <dbReference type="NCBI Taxonomy" id="1286976"/>
    <lineage>
        <taxon>Eukaryota</taxon>
        <taxon>Fungi</taxon>
        <taxon>Dikarya</taxon>
        <taxon>Ascomycota</taxon>
        <taxon>Pezizomycotina</taxon>
        <taxon>Sordariomycetes</taxon>
        <taxon>Sordariomycetidae</taxon>
        <taxon>Togniniales</taxon>
        <taxon>Togniniaceae</taxon>
        <taxon>Phaeoacremonium</taxon>
    </lineage>
</organism>
<dbReference type="PANTHER" id="PTHR43806">
    <property type="entry name" value="PEPTIDASE S8"/>
    <property type="match status" value="1"/>
</dbReference>
<gene>
    <name evidence="10" type="ORF">UCRPA7_6088</name>
</gene>
<dbReference type="HOGENOM" id="CLU_011263_1_1_1"/>
<keyword evidence="5" id="KW-0720">Serine protease</keyword>
<evidence type="ECO:0000259" key="8">
    <source>
        <dbReference type="Pfam" id="PF00082"/>
    </source>
</evidence>
<dbReference type="Proteomes" id="UP000014074">
    <property type="component" value="Unassembled WGS sequence"/>
</dbReference>
<feature type="domain" description="Inhibitor I9" evidence="9">
    <location>
        <begin position="38"/>
        <end position="116"/>
    </location>
</feature>
<evidence type="ECO:0000256" key="6">
    <source>
        <dbReference type="PROSITE-ProRule" id="PRU01240"/>
    </source>
</evidence>
<dbReference type="InterPro" id="IPR050131">
    <property type="entry name" value="Peptidase_S8_subtilisin-like"/>
</dbReference>
<evidence type="ECO:0000256" key="7">
    <source>
        <dbReference type="SAM" id="SignalP"/>
    </source>
</evidence>
<name>R8BGI4_PHAM7</name>
<dbReference type="SUPFAM" id="SSF52743">
    <property type="entry name" value="Subtilisin-like"/>
    <property type="match status" value="1"/>
</dbReference>
<evidence type="ECO:0000256" key="1">
    <source>
        <dbReference type="ARBA" id="ARBA00011073"/>
    </source>
</evidence>